<comment type="caution">
    <text evidence="7">The sequence shown here is derived from an EMBL/GenBank/DDBJ whole genome shotgun (WGS) entry which is preliminary data.</text>
</comment>
<dbReference type="GO" id="GO:0000978">
    <property type="term" value="F:RNA polymerase II cis-regulatory region sequence-specific DNA binding"/>
    <property type="evidence" value="ECO:0007669"/>
    <property type="project" value="TreeGrafter"/>
</dbReference>
<dbReference type="PANTHER" id="PTHR23351:SF24">
    <property type="entry name" value="ACTIVATING TRANSCRIPTION FACTOR 3-RELATED"/>
    <property type="match status" value="1"/>
</dbReference>
<dbReference type="PANTHER" id="PTHR23351">
    <property type="entry name" value="FOS TRANSCRIPTION FACTOR-RELATED"/>
    <property type="match status" value="1"/>
</dbReference>
<dbReference type="Gene3D" id="1.20.5.170">
    <property type="match status" value="1"/>
</dbReference>
<feature type="region of interest" description="Disordered" evidence="5">
    <location>
        <begin position="67"/>
        <end position="94"/>
    </location>
</feature>
<proteinExistence type="predicted"/>
<dbReference type="CDD" id="cd14687">
    <property type="entry name" value="bZIP_ATF2"/>
    <property type="match status" value="1"/>
</dbReference>
<feature type="domain" description="BZIP" evidence="6">
    <location>
        <begin position="187"/>
        <end position="250"/>
    </location>
</feature>
<dbReference type="EMBL" id="BLZH01000009">
    <property type="protein sequence ID" value="GFP57851.1"/>
    <property type="molecule type" value="Genomic_DNA"/>
</dbReference>
<dbReference type="InterPro" id="IPR000837">
    <property type="entry name" value="AP-1"/>
</dbReference>
<dbReference type="GO" id="GO:0005634">
    <property type="term" value="C:nucleus"/>
    <property type="evidence" value="ECO:0007669"/>
    <property type="project" value="TreeGrafter"/>
</dbReference>
<dbReference type="SMART" id="SM00338">
    <property type="entry name" value="BRLZ"/>
    <property type="match status" value="1"/>
</dbReference>
<evidence type="ECO:0000313" key="8">
    <source>
        <dbReference type="Proteomes" id="UP000517252"/>
    </source>
</evidence>
<feature type="compositionally biased region" description="Low complexity" evidence="5">
    <location>
        <begin position="112"/>
        <end position="154"/>
    </location>
</feature>
<dbReference type="InterPro" id="IPR046347">
    <property type="entry name" value="bZIP_sf"/>
</dbReference>
<sequence length="283" mass="30887">MATIAEASPFIACGPDYAHAGPLSLPFPPADLEGTLTSLCHGSSGPEHSDVFLPSLPWQSSEWDISENFPRYPEGDLQNPPTESVISGNEGSLNTSVWDYPNIQPTLGREYSPSIVSSSTSDPLMSTSSAASSASSASSAPSLSPPALQLPKAPVAAKKQTRTRKNSSAEGGVAKRPRRPKTDEEQEASRMRIREKNRIAADKCRGRQRIAMERLNLKHDSLEYENQQLSKMLKDLVAERIVLKNMLLEHGNCGCELIENYLRESAVRWVKQVESQAVNVEAA</sequence>
<dbReference type="PROSITE" id="PS50217">
    <property type="entry name" value="BZIP"/>
    <property type="match status" value="1"/>
</dbReference>
<evidence type="ECO:0000256" key="1">
    <source>
        <dbReference type="ARBA" id="ARBA00023015"/>
    </source>
</evidence>
<keyword evidence="2" id="KW-0238">DNA-binding</keyword>
<reference evidence="7 8" key="1">
    <citation type="submission" date="2020-07" db="EMBL/GenBank/DDBJ databases">
        <title>Trichoderma asperellum IC-1 whole genome shotgun sequence.</title>
        <authorList>
            <person name="Kanamasa S."/>
            <person name="Takahashi H."/>
        </authorList>
    </citation>
    <scope>NUCLEOTIDE SEQUENCE [LARGE SCALE GENOMIC DNA]</scope>
    <source>
        <strain evidence="7 8">IC-1</strain>
    </source>
</reference>
<dbReference type="Proteomes" id="UP000517252">
    <property type="component" value="Unassembled WGS sequence"/>
</dbReference>
<dbReference type="PROSITE" id="PS00036">
    <property type="entry name" value="BZIP_BASIC"/>
    <property type="match status" value="1"/>
</dbReference>
<accession>A0A6V8QYN5</accession>
<dbReference type="Pfam" id="PF00170">
    <property type="entry name" value="bZIP_1"/>
    <property type="match status" value="1"/>
</dbReference>
<keyword evidence="4" id="KW-0175">Coiled coil</keyword>
<keyword evidence="1" id="KW-0805">Transcription regulation</keyword>
<feature type="region of interest" description="Disordered" evidence="5">
    <location>
        <begin position="111"/>
        <end position="194"/>
    </location>
</feature>
<evidence type="ECO:0000256" key="3">
    <source>
        <dbReference type="ARBA" id="ARBA00023163"/>
    </source>
</evidence>
<gene>
    <name evidence="7" type="ORF">TASIC1_0009018800</name>
</gene>
<organism evidence="7 8">
    <name type="scientific">Trichoderma asperellum</name>
    <name type="common">Filamentous fungus</name>
    <dbReference type="NCBI Taxonomy" id="101201"/>
    <lineage>
        <taxon>Eukaryota</taxon>
        <taxon>Fungi</taxon>
        <taxon>Dikarya</taxon>
        <taxon>Ascomycota</taxon>
        <taxon>Pezizomycotina</taxon>
        <taxon>Sordariomycetes</taxon>
        <taxon>Hypocreomycetidae</taxon>
        <taxon>Hypocreales</taxon>
        <taxon>Hypocreaceae</taxon>
        <taxon>Trichoderma</taxon>
    </lineage>
</organism>
<dbReference type="GO" id="GO:0000981">
    <property type="term" value="F:DNA-binding transcription factor activity, RNA polymerase II-specific"/>
    <property type="evidence" value="ECO:0007669"/>
    <property type="project" value="TreeGrafter"/>
</dbReference>
<feature type="compositionally biased region" description="Basic and acidic residues" evidence="5">
    <location>
        <begin position="180"/>
        <end position="194"/>
    </location>
</feature>
<dbReference type="OrthoDB" id="295274at2759"/>
<evidence type="ECO:0000259" key="6">
    <source>
        <dbReference type="PROSITE" id="PS50217"/>
    </source>
</evidence>
<feature type="coiled-coil region" evidence="4">
    <location>
        <begin position="212"/>
        <end position="239"/>
    </location>
</feature>
<dbReference type="SUPFAM" id="SSF57959">
    <property type="entry name" value="Leucine zipper domain"/>
    <property type="match status" value="1"/>
</dbReference>
<evidence type="ECO:0000256" key="5">
    <source>
        <dbReference type="SAM" id="MobiDB-lite"/>
    </source>
</evidence>
<keyword evidence="3" id="KW-0804">Transcription</keyword>
<name>A0A6V8QYN5_TRIAP</name>
<feature type="compositionally biased region" description="Polar residues" evidence="5">
    <location>
        <begin position="79"/>
        <end position="94"/>
    </location>
</feature>
<protein>
    <submittedName>
        <fullName evidence="7">Cyclic AMP-dependent transcription factor ATF-7</fullName>
    </submittedName>
</protein>
<dbReference type="AlphaFoldDB" id="A0A6V8QYN5"/>
<dbReference type="InterPro" id="IPR004827">
    <property type="entry name" value="bZIP"/>
</dbReference>
<evidence type="ECO:0000256" key="4">
    <source>
        <dbReference type="SAM" id="Coils"/>
    </source>
</evidence>
<evidence type="ECO:0000313" key="7">
    <source>
        <dbReference type="EMBL" id="GFP57851.1"/>
    </source>
</evidence>
<evidence type="ECO:0000256" key="2">
    <source>
        <dbReference type="ARBA" id="ARBA00023125"/>
    </source>
</evidence>